<dbReference type="Proteomes" id="UP000325579">
    <property type="component" value="Unassembled WGS sequence"/>
</dbReference>
<organism evidence="1 2">
    <name type="scientific">Aspergillus pseudonomiae</name>
    <dbReference type="NCBI Taxonomy" id="1506151"/>
    <lineage>
        <taxon>Eukaryota</taxon>
        <taxon>Fungi</taxon>
        <taxon>Dikarya</taxon>
        <taxon>Ascomycota</taxon>
        <taxon>Pezizomycotina</taxon>
        <taxon>Eurotiomycetes</taxon>
        <taxon>Eurotiomycetidae</taxon>
        <taxon>Eurotiales</taxon>
        <taxon>Aspergillaceae</taxon>
        <taxon>Aspergillus</taxon>
        <taxon>Aspergillus subgen. Circumdati</taxon>
    </lineage>
</organism>
<sequence length="127" mass="14336">MGSSWSDAELVTTVYFCSRGFTDSAVSRVLSIRGYCRTPRAIRRKIADTLKHFSSLQLASGSWDIDEVDMWLDSLSLDHETVNHLIACNRLDAYIADEHGILGFVLENLTSQSQRWDWVVSPRAIEG</sequence>
<accession>A0A5N7CV06</accession>
<gene>
    <name evidence="1" type="ORF">BDV37DRAFT_276496</name>
</gene>
<proteinExistence type="predicted"/>
<evidence type="ECO:0000313" key="1">
    <source>
        <dbReference type="EMBL" id="KAE8397974.1"/>
    </source>
</evidence>
<accession>A0A5N6HRS0</accession>
<dbReference type="AlphaFoldDB" id="A0A5N6HRS0"/>
<evidence type="ECO:0000313" key="2">
    <source>
        <dbReference type="Proteomes" id="UP000325579"/>
    </source>
</evidence>
<protein>
    <submittedName>
        <fullName evidence="1">Uncharacterized protein</fullName>
    </submittedName>
</protein>
<dbReference type="EMBL" id="ML736871">
    <property type="protein sequence ID" value="KAE8397974.1"/>
    <property type="molecule type" value="Genomic_DNA"/>
</dbReference>
<dbReference type="RefSeq" id="XP_031935293.1">
    <property type="nucleotide sequence ID" value="XM_032085577.1"/>
</dbReference>
<dbReference type="GeneID" id="43670268"/>
<name>A0A5N6HRS0_9EURO</name>
<keyword evidence="2" id="KW-1185">Reference proteome</keyword>
<dbReference type="OrthoDB" id="4400964at2759"/>
<reference evidence="1 2" key="1">
    <citation type="submission" date="2019-04" db="EMBL/GenBank/DDBJ databases">
        <authorList>
            <consortium name="DOE Joint Genome Institute"/>
            <person name="Mondo S."/>
            <person name="Kjaerbolling I."/>
            <person name="Vesth T."/>
            <person name="Frisvad J.C."/>
            <person name="Nybo J.L."/>
            <person name="Theobald S."/>
            <person name="Kildgaard S."/>
            <person name="Isbrandt T."/>
            <person name="Kuo A."/>
            <person name="Sato A."/>
            <person name="Lyhne E.K."/>
            <person name="Kogle M.E."/>
            <person name="Wiebenga A."/>
            <person name="Kun R.S."/>
            <person name="Lubbers R.J."/>
            <person name="Makela M.R."/>
            <person name="Barry K."/>
            <person name="Chovatia M."/>
            <person name="Clum A."/>
            <person name="Daum C."/>
            <person name="Haridas S."/>
            <person name="He G."/>
            <person name="LaButti K."/>
            <person name="Lipzen A."/>
            <person name="Riley R."/>
            <person name="Salamov A."/>
            <person name="Simmons B.A."/>
            <person name="Magnuson J.K."/>
            <person name="Henrissat B."/>
            <person name="Mortensen U.H."/>
            <person name="Larsen T.O."/>
            <person name="Devries R.P."/>
            <person name="Grigoriev I.V."/>
            <person name="Machida M."/>
            <person name="Baker S.E."/>
            <person name="Andersen M.R."/>
            <person name="Cantor M.N."/>
            <person name="Hua S.X."/>
        </authorList>
    </citation>
    <scope>NUCLEOTIDE SEQUENCE [LARGE SCALE GENOMIC DNA]</scope>
    <source>
        <strain evidence="1 2">CBS 119388</strain>
    </source>
</reference>